<protein>
    <submittedName>
        <fullName evidence="1">Uncharacterized protein</fullName>
    </submittedName>
</protein>
<dbReference type="Proteomes" id="UP001497516">
    <property type="component" value="Chromosome 3"/>
</dbReference>
<gene>
    <name evidence="1" type="ORF">LTRI10_LOCUS15931</name>
</gene>
<organism evidence="1 2">
    <name type="scientific">Linum trigynum</name>
    <dbReference type="NCBI Taxonomy" id="586398"/>
    <lineage>
        <taxon>Eukaryota</taxon>
        <taxon>Viridiplantae</taxon>
        <taxon>Streptophyta</taxon>
        <taxon>Embryophyta</taxon>
        <taxon>Tracheophyta</taxon>
        <taxon>Spermatophyta</taxon>
        <taxon>Magnoliopsida</taxon>
        <taxon>eudicotyledons</taxon>
        <taxon>Gunneridae</taxon>
        <taxon>Pentapetalae</taxon>
        <taxon>rosids</taxon>
        <taxon>fabids</taxon>
        <taxon>Malpighiales</taxon>
        <taxon>Linaceae</taxon>
        <taxon>Linum</taxon>
    </lineage>
</organism>
<sequence length="172" mass="18654">MSSDPATDLWLGSMSFGVVAGGGLRSRSADDVAEDDEADIVWLDEDSDDEHSIDPGVNLDSKLLHLLLSHSFATNTSPSSLAPPSLAVAILHSPAVTSPSQRRRLPKTKPSAGIFHPFRQFVVVSLEFRPARLPSLSLRRPGKSSHSRFRLIPSHSISLFSPDLQLPSLPQK</sequence>
<accession>A0AAV2DLE1</accession>
<name>A0AAV2DLE1_9ROSI</name>
<proteinExistence type="predicted"/>
<dbReference type="AlphaFoldDB" id="A0AAV2DLE1"/>
<keyword evidence="2" id="KW-1185">Reference proteome</keyword>
<reference evidence="1 2" key="1">
    <citation type="submission" date="2024-04" db="EMBL/GenBank/DDBJ databases">
        <authorList>
            <person name="Fracassetti M."/>
        </authorList>
    </citation>
    <scope>NUCLEOTIDE SEQUENCE [LARGE SCALE GENOMIC DNA]</scope>
</reference>
<evidence type="ECO:0000313" key="1">
    <source>
        <dbReference type="EMBL" id="CAL1374038.1"/>
    </source>
</evidence>
<evidence type="ECO:0000313" key="2">
    <source>
        <dbReference type="Proteomes" id="UP001497516"/>
    </source>
</evidence>
<dbReference type="EMBL" id="OZ034816">
    <property type="protein sequence ID" value="CAL1374038.1"/>
    <property type="molecule type" value="Genomic_DNA"/>
</dbReference>